<dbReference type="Gene3D" id="3.40.50.620">
    <property type="entry name" value="HUPs"/>
    <property type="match status" value="1"/>
</dbReference>
<dbReference type="InterPro" id="IPR014729">
    <property type="entry name" value="Rossmann-like_a/b/a_fold"/>
</dbReference>
<name>A0A3S3QLY5_9FLAO</name>
<comment type="caution">
    <text evidence="1">The sequence shown here is derived from an EMBL/GenBank/DDBJ whole genome shotgun (WGS) entry which is preliminary data.</text>
</comment>
<dbReference type="SUPFAM" id="SSF52402">
    <property type="entry name" value="Adenine nucleotide alpha hydrolases-like"/>
    <property type="match status" value="1"/>
</dbReference>
<dbReference type="EMBL" id="SBII01000012">
    <property type="protein sequence ID" value="RWW92329.1"/>
    <property type="molecule type" value="Genomic_DNA"/>
</dbReference>
<dbReference type="Proteomes" id="UP000287527">
    <property type="component" value="Unassembled WGS sequence"/>
</dbReference>
<keyword evidence="2" id="KW-1185">Reference proteome</keyword>
<accession>A0A3S3QLY5</accession>
<proteinExistence type="predicted"/>
<evidence type="ECO:0000313" key="2">
    <source>
        <dbReference type="Proteomes" id="UP000287527"/>
    </source>
</evidence>
<reference evidence="1 2" key="1">
    <citation type="submission" date="2019-01" db="EMBL/GenBank/DDBJ databases">
        <title>Flavobacterium sp. nov.,isolated from freshwater.</title>
        <authorList>
            <person name="Zhang R."/>
            <person name="Du Z.-J."/>
        </authorList>
    </citation>
    <scope>NUCLEOTIDE SEQUENCE [LARGE SCALE GENOMIC DNA]</scope>
    <source>
        <strain evidence="1 2">1E403</strain>
    </source>
</reference>
<gene>
    <name evidence="1" type="ORF">EPI11_15575</name>
</gene>
<dbReference type="RefSeq" id="WP_128390910.1">
    <property type="nucleotide sequence ID" value="NZ_SBII01000012.1"/>
</dbReference>
<organism evidence="1 2">
    <name type="scientific">Flavobacterium cerinum</name>
    <dbReference type="NCBI Taxonomy" id="2502784"/>
    <lineage>
        <taxon>Bacteria</taxon>
        <taxon>Pseudomonadati</taxon>
        <taxon>Bacteroidota</taxon>
        <taxon>Flavobacteriia</taxon>
        <taxon>Flavobacteriales</taxon>
        <taxon>Flavobacteriaceae</taxon>
        <taxon>Flavobacterium</taxon>
    </lineage>
</organism>
<evidence type="ECO:0000313" key="1">
    <source>
        <dbReference type="EMBL" id="RWW92329.1"/>
    </source>
</evidence>
<dbReference type="OrthoDB" id="1336645at2"/>
<dbReference type="AlphaFoldDB" id="A0A3S3QLY5"/>
<sequence>MKNILIPTTLETDSLNAVKTAIKHADGQNCSIVLMLVYKTPDADSGSLFLRELALNLTVAQLKTLQDCHALADATDNCRLKVHNQCGMSRPLLKNLIDHLGIDLVILTASYKKEWAYIHTYCTKLLLNCKSPILHLGNKYSDYDFNKALFLERNQTKIGVQELQQITNKQFTFKIVSQAKFPEEQNSADITPLLIETISKNNIDLLIETRKVEKRNAKRKESAVINEALGLPMLSIYDEVV</sequence>
<protein>
    <submittedName>
        <fullName evidence="1">Uncharacterized protein</fullName>
    </submittedName>
</protein>